<sequence length="210" mass="24875">MRNRISFLAFWEQMEVFGVFSTQDIYKAFPHFDSRRLVEWQAKNYLQKLSNKWYCFAKMERSGYSQFRVANLLCKPSYISLESAFDYYGLIPEATFSTTSVTTKKTSHYENDRGNFTYRSIKNGLFWGYKTTHPSPQAILMAELEKAILDYLYLHPEIQTEADMEALRFNVDIIKGINWGKFVSYLSLFKSRALEKRVQVFKQTYHYAQL</sequence>
<accession>A0ABW6DIZ2</accession>
<evidence type="ECO:0000313" key="1">
    <source>
        <dbReference type="EMBL" id="MFD3408646.1"/>
    </source>
</evidence>
<comment type="caution">
    <text evidence="1">The sequence shown here is derived from an EMBL/GenBank/DDBJ whole genome shotgun (WGS) entry which is preliminary data.</text>
</comment>
<organism evidence="1 2">
    <name type="scientific">Aquirufa esocilacus</name>
    <dbReference type="NCBI Taxonomy" id="3096513"/>
    <lineage>
        <taxon>Bacteria</taxon>
        <taxon>Pseudomonadati</taxon>
        <taxon>Bacteroidota</taxon>
        <taxon>Cytophagia</taxon>
        <taxon>Cytophagales</taxon>
        <taxon>Flectobacillaceae</taxon>
        <taxon>Aquirufa</taxon>
    </lineage>
</organism>
<proteinExistence type="predicted"/>
<dbReference type="RefSeq" id="WP_377981024.1">
    <property type="nucleotide sequence ID" value="NZ_JBBKXX010000002.1"/>
</dbReference>
<reference evidence="1 2" key="1">
    <citation type="submission" date="2024-03" db="EMBL/GenBank/DDBJ databases">
        <title>Aquirufa genome sequencing.</title>
        <authorList>
            <person name="Pitt A."/>
            <person name="Hahn M.W."/>
        </authorList>
    </citation>
    <scope>NUCLEOTIDE SEQUENCE [LARGE SCALE GENOMIC DNA]</scope>
    <source>
        <strain evidence="1 2">HETE-83D</strain>
    </source>
</reference>
<protein>
    <submittedName>
        <fullName evidence="1">Uncharacterized protein</fullName>
    </submittedName>
</protein>
<name>A0ABW6DIZ2_9BACT</name>
<gene>
    <name evidence="1" type="ORF">SKC37_08250</name>
</gene>
<evidence type="ECO:0000313" key="2">
    <source>
        <dbReference type="Proteomes" id="UP001598019"/>
    </source>
</evidence>
<keyword evidence="2" id="KW-1185">Reference proteome</keyword>
<dbReference type="EMBL" id="JBBKXX010000002">
    <property type="protein sequence ID" value="MFD3408646.1"/>
    <property type="molecule type" value="Genomic_DNA"/>
</dbReference>
<dbReference type="Proteomes" id="UP001598019">
    <property type="component" value="Unassembled WGS sequence"/>
</dbReference>